<reference evidence="3 4" key="1">
    <citation type="submission" date="2016-07" db="EMBL/GenBank/DDBJ databases">
        <authorList>
            <person name="Jeong J.-J."/>
            <person name="Kim D.W."/>
            <person name="Sang M.K."/>
            <person name="Choi I.-G."/>
            <person name="Kim K.D."/>
        </authorList>
    </citation>
    <scope>NUCLEOTIDE SEQUENCE [LARGE SCALE GENOMIC DNA]</scope>
    <source>
        <strain evidence="3 4">UTM-3</strain>
    </source>
</reference>
<feature type="transmembrane region" description="Helical" evidence="2">
    <location>
        <begin position="39"/>
        <end position="57"/>
    </location>
</feature>
<keyword evidence="2" id="KW-1133">Transmembrane helix</keyword>
<comment type="caution">
    <text evidence="3">The sequence shown here is derived from an EMBL/GenBank/DDBJ whole genome shotgun (WGS) entry which is preliminary data.</text>
</comment>
<dbReference type="AlphaFoldDB" id="A0A1B9A0A7"/>
<sequence length="170" mass="19972">MKKLNPSYFEFFFFRYGIIVVFVQIVSISLHIYLKEEDLVYLAIPAILCVLFLLFICSSEYRILRKNLPPANVFLTDNSLIINEVSYSSEQIEEISYMSVRNTLNKFPDYFYEIKTIDGVYFYFLDKRMNWKGESPTMKLLIANPLFSSKTKEKGQSSEGFSAFHKQDKL</sequence>
<proteinExistence type="predicted"/>
<gene>
    <name evidence="3" type="ORF">BBI01_02100</name>
</gene>
<accession>A0A1B9A0A7</accession>
<evidence type="ECO:0000313" key="4">
    <source>
        <dbReference type="Proteomes" id="UP000092651"/>
    </source>
</evidence>
<name>A0A1B9A0A7_9FLAO</name>
<protein>
    <submittedName>
        <fullName evidence="3">Uncharacterized protein</fullName>
    </submittedName>
</protein>
<dbReference type="RefSeq" id="WP_065393031.1">
    <property type="nucleotide sequence ID" value="NZ_MAYH01000001.1"/>
</dbReference>
<keyword evidence="2" id="KW-0812">Transmembrane</keyword>
<organism evidence="3 4">
    <name type="scientific">Chryseobacterium artocarpi</name>
    <dbReference type="NCBI Taxonomy" id="1414727"/>
    <lineage>
        <taxon>Bacteria</taxon>
        <taxon>Pseudomonadati</taxon>
        <taxon>Bacteroidota</taxon>
        <taxon>Flavobacteriia</taxon>
        <taxon>Flavobacteriales</taxon>
        <taxon>Weeksellaceae</taxon>
        <taxon>Chryseobacterium group</taxon>
        <taxon>Chryseobacterium</taxon>
    </lineage>
</organism>
<keyword evidence="2" id="KW-0472">Membrane</keyword>
<evidence type="ECO:0000313" key="3">
    <source>
        <dbReference type="EMBL" id="OCA77277.1"/>
    </source>
</evidence>
<feature type="transmembrane region" description="Helical" evidence="2">
    <location>
        <begin position="12"/>
        <end position="33"/>
    </location>
</feature>
<dbReference type="EMBL" id="MAYH01000001">
    <property type="protein sequence ID" value="OCA77277.1"/>
    <property type="molecule type" value="Genomic_DNA"/>
</dbReference>
<dbReference type="OrthoDB" id="1274601at2"/>
<evidence type="ECO:0000256" key="2">
    <source>
        <dbReference type="SAM" id="Phobius"/>
    </source>
</evidence>
<feature type="region of interest" description="Disordered" evidence="1">
    <location>
        <begin position="151"/>
        <end position="170"/>
    </location>
</feature>
<dbReference type="Proteomes" id="UP000092651">
    <property type="component" value="Unassembled WGS sequence"/>
</dbReference>
<evidence type="ECO:0000256" key="1">
    <source>
        <dbReference type="SAM" id="MobiDB-lite"/>
    </source>
</evidence>
<keyword evidence="4" id="KW-1185">Reference proteome</keyword>